<evidence type="ECO:0000259" key="8">
    <source>
        <dbReference type="Pfam" id="PF01494"/>
    </source>
</evidence>
<dbReference type="RefSeq" id="WP_094023405.1">
    <property type="nucleotide sequence ID" value="NZ_FXYF01000021.1"/>
</dbReference>
<comment type="pathway">
    <text evidence="2">Cofactor biosynthesis; ubiquinone biosynthesis.</text>
</comment>
<evidence type="ECO:0000256" key="4">
    <source>
        <dbReference type="ARBA" id="ARBA00022630"/>
    </source>
</evidence>
<dbReference type="AlphaFoldDB" id="A0A238L5Z6"/>
<organism evidence="9 10">
    <name type="scientific">Maliponia aquimaris</name>
    <dbReference type="NCBI Taxonomy" id="1673631"/>
    <lineage>
        <taxon>Bacteria</taxon>
        <taxon>Pseudomonadati</taxon>
        <taxon>Pseudomonadota</taxon>
        <taxon>Alphaproteobacteria</taxon>
        <taxon>Rhodobacterales</taxon>
        <taxon>Paracoccaceae</taxon>
        <taxon>Maliponia</taxon>
    </lineage>
</organism>
<dbReference type="GO" id="GO:0016705">
    <property type="term" value="F:oxidoreductase activity, acting on paired donors, with incorporation or reduction of molecular oxygen"/>
    <property type="evidence" value="ECO:0007669"/>
    <property type="project" value="InterPro"/>
</dbReference>
<dbReference type="InterPro" id="IPR036188">
    <property type="entry name" value="FAD/NAD-bd_sf"/>
</dbReference>
<accession>A0A238L5Z6</accession>
<comment type="similarity">
    <text evidence="3">Belongs to the UbiH/COQ6 family.</text>
</comment>
<evidence type="ECO:0000256" key="6">
    <source>
        <dbReference type="ARBA" id="ARBA00023002"/>
    </source>
</evidence>
<evidence type="ECO:0000256" key="5">
    <source>
        <dbReference type="ARBA" id="ARBA00022827"/>
    </source>
</evidence>
<keyword evidence="7" id="KW-0503">Monooxygenase</keyword>
<dbReference type="OrthoDB" id="9796623at2"/>
<dbReference type="SUPFAM" id="SSF51905">
    <property type="entry name" value="FAD/NAD(P)-binding domain"/>
    <property type="match status" value="1"/>
</dbReference>
<evidence type="ECO:0000256" key="3">
    <source>
        <dbReference type="ARBA" id="ARBA00005349"/>
    </source>
</evidence>
<proteinExistence type="inferred from homology"/>
<dbReference type="GO" id="GO:0006744">
    <property type="term" value="P:ubiquinone biosynthetic process"/>
    <property type="evidence" value="ECO:0007669"/>
    <property type="project" value="UniProtKB-UniPathway"/>
</dbReference>
<dbReference type="GO" id="GO:0071949">
    <property type="term" value="F:FAD binding"/>
    <property type="evidence" value="ECO:0007669"/>
    <property type="project" value="InterPro"/>
</dbReference>
<evidence type="ECO:0000256" key="7">
    <source>
        <dbReference type="ARBA" id="ARBA00023033"/>
    </source>
</evidence>
<evidence type="ECO:0000313" key="10">
    <source>
        <dbReference type="Proteomes" id="UP000207598"/>
    </source>
</evidence>
<dbReference type="Proteomes" id="UP000207598">
    <property type="component" value="Unassembled WGS sequence"/>
</dbReference>
<sequence length="397" mass="42512">MDYDIVVSGGGIAGLSATAAFAAAGFSTLCVDPAPPVTEREADGADLRTTAFLQPAQAFLDEIGLWPRLAGHATPLQIMRIVDAGGPVPEPRVTRDFDAADISDKPFGWNLPNWLLRREMAARLTDLAKADFRPGIAATGLFTRDGEARVSLSDTTRVRCRLVVAADGRGSPMRAAAGIGVKTTRFGQKALAFAVTHPIPHGNVSTEIHRTGGPFTLVPLPDYEGRPCTAVVWMEDGTKAERLFALDPATFEAEMSERSCHLFGPLTLASRRTIWPIIAQEAERLSGQRLALVAEAAHVVPPIGAQGLNMSLKDIACLRDLALARPEGLGDVQMLDAYHKARIADIRTRVAGITALNRISQISSEPLRDIRAKGLDALYSLKPVRTTLMRLGLGASG</sequence>
<protein>
    <submittedName>
        <fullName evidence="9">2-octaprenyl-3-methyl-6-methoxy-1,4-benzoquinol hydroxylase</fullName>
        <ecNumber evidence="9">1.14.13.-</ecNumber>
    </submittedName>
</protein>
<comment type="cofactor">
    <cofactor evidence="1">
        <name>FAD</name>
        <dbReference type="ChEBI" id="CHEBI:57692"/>
    </cofactor>
</comment>
<dbReference type="NCBIfam" id="TIGR01988">
    <property type="entry name" value="Ubi-OHases"/>
    <property type="match status" value="1"/>
</dbReference>
<dbReference type="UniPathway" id="UPA00232"/>
<gene>
    <name evidence="9" type="primary">ubiF</name>
    <name evidence="9" type="ORF">MAA8898_04681</name>
</gene>
<dbReference type="NCBIfam" id="NF005691">
    <property type="entry name" value="PRK07494.1"/>
    <property type="match status" value="1"/>
</dbReference>
<dbReference type="Pfam" id="PF01494">
    <property type="entry name" value="FAD_binding_3"/>
    <property type="match status" value="1"/>
</dbReference>
<dbReference type="PANTHER" id="PTHR43876:SF7">
    <property type="entry name" value="UBIQUINONE BIOSYNTHESIS MONOOXYGENASE COQ6, MITOCHONDRIAL"/>
    <property type="match status" value="1"/>
</dbReference>
<name>A0A238L5Z6_9RHOB</name>
<dbReference type="Gene3D" id="3.50.50.60">
    <property type="entry name" value="FAD/NAD(P)-binding domain"/>
    <property type="match status" value="2"/>
</dbReference>
<dbReference type="InterPro" id="IPR002938">
    <property type="entry name" value="FAD-bd"/>
</dbReference>
<dbReference type="EC" id="1.14.13.-" evidence="9"/>
<keyword evidence="5" id="KW-0274">FAD</keyword>
<dbReference type="InterPro" id="IPR051205">
    <property type="entry name" value="UbiH/COQ6_monooxygenase"/>
</dbReference>
<dbReference type="GO" id="GO:0004497">
    <property type="term" value="F:monooxygenase activity"/>
    <property type="evidence" value="ECO:0007669"/>
    <property type="project" value="UniProtKB-KW"/>
</dbReference>
<evidence type="ECO:0000256" key="1">
    <source>
        <dbReference type="ARBA" id="ARBA00001974"/>
    </source>
</evidence>
<keyword evidence="4" id="KW-0285">Flavoprotein</keyword>
<evidence type="ECO:0000313" key="9">
    <source>
        <dbReference type="EMBL" id="SMX50260.1"/>
    </source>
</evidence>
<feature type="domain" description="FAD-binding" evidence="8">
    <location>
        <begin position="3"/>
        <end position="343"/>
    </location>
</feature>
<dbReference type="PRINTS" id="PR00420">
    <property type="entry name" value="RNGMNOXGNASE"/>
</dbReference>
<keyword evidence="6 9" id="KW-0560">Oxidoreductase</keyword>
<dbReference type="InterPro" id="IPR010971">
    <property type="entry name" value="UbiH/COQ6"/>
</dbReference>
<reference evidence="9 10" key="1">
    <citation type="submission" date="2017-05" db="EMBL/GenBank/DDBJ databases">
        <authorList>
            <person name="Song R."/>
            <person name="Chenine A.L."/>
            <person name="Ruprecht R.M."/>
        </authorList>
    </citation>
    <scope>NUCLEOTIDE SEQUENCE [LARGE SCALE GENOMIC DNA]</scope>
    <source>
        <strain evidence="9 10">CECT 8898</strain>
    </source>
</reference>
<dbReference type="PANTHER" id="PTHR43876">
    <property type="entry name" value="UBIQUINONE BIOSYNTHESIS MONOOXYGENASE COQ6, MITOCHONDRIAL"/>
    <property type="match status" value="1"/>
</dbReference>
<evidence type="ECO:0000256" key="2">
    <source>
        <dbReference type="ARBA" id="ARBA00004749"/>
    </source>
</evidence>
<dbReference type="EMBL" id="FXYF01000021">
    <property type="protein sequence ID" value="SMX50260.1"/>
    <property type="molecule type" value="Genomic_DNA"/>
</dbReference>
<keyword evidence="10" id="KW-1185">Reference proteome</keyword>